<evidence type="ECO:0000256" key="1">
    <source>
        <dbReference type="SAM" id="Phobius"/>
    </source>
</evidence>
<evidence type="ECO:0000313" key="2">
    <source>
        <dbReference type="EMBL" id="BBP44188.1"/>
    </source>
</evidence>
<reference evidence="3" key="1">
    <citation type="submission" date="2019-11" db="EMBL/GenBank/DDBJ databases">
        <title>Isolation and characterization of two novel species in the genus Thiomicrorhabdus.</title>
        <authorList>
            <person name="Mochizuki J."/>
            <person name="Kojima H."/>
            <person name="Fukui M."/>
        </authorList>
    </citation>
    <scope>NUCLEOTIDE SEQUENCE [LARGE SCALE GENOMIC DNA]</scope>
    <source>
        <strain evidence="3">AkT22</strain>
    </source>
</reference>
<dbReference type="AlphaFoldDB" id="A0A6F8PQ75"/>
<feature type="transmembrane region" description="Helical" evidence="1">
    <location>
        <begin position="38"/>
        <end position="57"/>
    </location>
</feature>
<dbReference type="EMBL" id="AP021888">
    <property type="protein sequence ID" value="BBP44188.1"/>
    <property type="molecule type" value="Genomic_DNA"/>
</dbReference>
<dbReference type="RefSeq" id="WP_173291929.1">
    <property type="nucleotide sequence ID" value="NZ_AP021888.1"/>
</dbReference>
<dbReference type="PANTHER" id="PTHR31721:SF4">
    <property type="entry name" value="OS06G0710300 PROTEIN"/>
    <property type="match status" value="1"/>
</dbReference>
<dbReference type="Pfam" id="PF03350">
    <property type="entry name" value="UPF0114"/>
    <property type="match status" value="1"/>
</dbReference>
<keyword evidence="1" id="KW-0472">Membrane</keyword>
<feature type="transmembrane region" description="Helical" evidence="1">
    <location>
        <begin position="147"/>
        <end position="165"/>
    </location>
</feature>
<dbReference type="PANTHER" id="PTHR31721">
    <property type="entry name" value="OS06G0710300 PROTEIN"/>
    <property type="match status" value="1"/>
</dbReference>
<dbReference type="InterPro" id="IPR005134">
    <property type="entry name" value="UPF0114"/>
</dbReference>
<feature type="transmembrane region" description="Helical" evidence="1">
    <location>
        <begin position="98"/>
        <end position="116"/>
    </location>
</feature>
<organism evidence="2 3">
    <name type="scientific">Thiosulfativibrio zosterae</name>
    <dbReference type="NCBI Taxonomy" id="2675053"/>
    <lineage>
        <taxon>Bacteria</taxon>
        <taxon>Pseudomonadati</taxon>
        <taxon>Pseudomonadota</taxon>
        <taxon>Gammaproteobacteria</taxon>
        <taxon>Thiotrichales</taxon>
        <taxon>Piscirickettsiaceae</taxon>
        <taxon>Thiosulfativibrio</taxon>
    </lineage>
</organism>
<dbReference type="PIRSF" id="PIRSF026509">
    <property type="entry name" value="UCP026509"/>
    <property type="match status" value="1"/>
</dbReference>
<sequence>MGATPTENHDHSTEVVCVKKQSSIAEKTFESVLWNSRFVVILAVIASLLMAFGIFYMTSIDVYKTLAHLAHYHELDDVARAELKSMTVAHVVGSVDGFLLGTIMLIFSLGLYELFISKIDAAEGKQSSSKILMINSLDDLKDKLAKVILMILIVMFFEQALFLKPTGPLELLYYSLAIMLVALALYFSHKAYEGNH</sequence>
<protein>
    <recommendedName>
        <fullName evidence="4">YqhA family protein</fullName>
    </recommendedName>
</protein>
<dbReference type="KEGG" id="tzo:THMIRHAT_19340"/>
<gene>
    <name evidence="2" type="ORF">THMIRHAT_19340</name>
</gene>
<keyword evidence="1" id="KW-0812">Transmembrane</keyword>
<feature type="transmembrane region" description="Helical" evidence="1">
    <location>
        <begin position="171"/>
        <end position="188"/>
    </location>
</feature>
<accession>A0A6F8PQ75</accession>
<evidence type="ECO:0008006" key="4">
    <source>
        <dbReference type="Google" id="ProtNLM"/>
    </source>
</evidence>
<dbReference type="Proteomes" id="UP000501466">
    <property type="component" value="Chromosome"/>
</dbReference>
<evidence type="ECO:0000313" key="3">
    <source>
        <dbReference type="Proteomes" id="UP000501466"/>
    </source>
</evidence>
<proteinExistence type="predicted"/>
<name>A0A6F8PQ75_9GAMM</name>
<keyword evidence="3" id="KW-1185">Reference proteome</keyword>
<keyword evidence="1" id="KW-1133">Transmembrane helix</keyword>